<name>A0A8K0CMI6_IGNLU</name>
<evidence type="ECO:0000256" key="3">
    <source>
        <dbReference type="ARBA" id="ARBA00022598"/>
    </source>
</evidence>
<evidence type="ECO:0000256" key="2">
    <source>
        <dbReference type="ARBA" id="ARBA00006432"/>
    </source>
</evidence>
<dbReference type="PROSITE" id="PS00455">
    <property type="entry name" value="AMP_BINDING"/>
    <property type="match status" value="1"/>
</dbReference>
<keyword evidence="4" id="KW-0576">Peroxisome</keyword>
<dbReference type="EMBL" id="VTPC01057118">
    <property type="protein sequence ID" value="KAF2890169.1"/>
    <property type="molecule type" value="Genomic_DNA"/>
</dbReference>
<keyword evidence="3" id="KW-0436">Ligase</keyword>
<evidence type="ECO:0000256" key="4">
    <source>
        <dbReference type="ARBA" id="ARBA00023140"/>
    </source>
</evidence>
<sequence length="462" mass="51889">MTEKICRNIIGISPLPLPKLKGLGSTFFEQMLEYKNKIAHTDAATGRTETYKCILQKSIRTSLAMRSMGIQPNDVITICSDTNMDCFIPFYASFFVGAISANIVPNLPLSDVIHLMKLVSPKIIFVIPKAIKLMKDAIRELNMKTKIVVFGETNKYTRFSEFLLPQPEEYKFVPYEITNLRETAVIVFSSGSTGLPKAVCLSHYGLAGKMHQINNTGLLLFKTSLLAYANLYWVSAVEITVSCMKHGTNRLISSRYHPLEVWDIIKKYKVGGLLLSSFHLVEMCKTGRPKEADTSTLRTVRYGGAPTSKEQNIHFRSCFPNVVMQNVLGLTEASGIVTTFDPSNLKDLELMGKNPHSIGRTLPGYSHKIVALDAEEILGPNQEGELRVKSDFMMNGYYQMDSSESWDSDGFLKTGDVAYYDEDNCFFIVNRIKELLKYQTWHISPANLEAILLMHPAVDNCI</sequence>
<comment type="caution">
    <text evidence="6">The sequence shown here is derived from an EMBL/GenBank/DDBJ whole genome shotgun (WGS) entry which is preliminary data.</text>
</comment>
<dbReference type="InterPro" id="IPR042099">
    <property type="entry name" value="ANL_N_sf"/>
</dbReference>
<dbReference type="InterPro" id="IPR000873">
    <property type="entry name" value="AMP-dep_synth/lig_dom"/>
</dbReference>
<gene>
    <name evidence="6" type="ORF">ILUMI_16004</name>
</gene>
<dbReference type="Pfam" id="PF00501">
    <property type="entry name" value="AMP-binding"/>
    <property type="match status" value="1"/>
</dbReference>
<dbReference type="Gene3D" id="3.40.50.12780">
    <property type="entry name" value="N-terminal domain of ligase-like"/>
    <property type="match status" value="1"/>
</dbReference>
<dbReference type="GO" id="GO:0005777">
    <property type="term" value="C:peroxisome"/>
    <property type="evidence" value="ECO:0007669"/>
    <property type="project" value="UniProtKB-SubCell"/>
</dbReference>
<feature type="domain" description="AMP-dependent synthetase/ligase" evidence="5">
    <location>
        <begin position="27"/>
        <end position="398"/>
    </location>
</feature>
<reference evidence="6" key="1">
    <citation type="submission" date="2019-08" db="EMBL/GenBank/DDBJ databases">
        <title>The genome of the North American firefly Photinus pyralis.</title>
        <authorList>
            <consortium name="Photinus pyralis genome working group"/>
            <person name="Fallon T.R."/>
            <person name="Sander Lower S.E."/>
            <person name="Weng J.-K."/>
        </authorList>
    </citation>
    <scope>NUCLEOTIDE SEQUENCE</scope>
    <source>
        <strain evidence="6">TRF0915ILg1</strain>
        <tissue evidence="6">Whole body</tissue>
    </source>
</reference>
<dbReference type="GO" id="GO:0016405">
    <property type="term" value="F:CoA-ligase activity"/>
    <property type="evidence" value="ECO:0007669"/>
    <property type="project" value="TreeGrafter"/>
</dbReference>
<dbReference type="SUPFAM" id="SSF56801">
    <property type="entry name" value="Acetyl-CoA synthetase-like"/>
    <property type="match status" value="1"/>
</dbReference>
<proteinExistence type="inferred from homology"/>
<accession>A0A8K0CMI6</accession>
<feature type="non-terminal residue" evidence="6">
    <location>
        <position position="1"/>
    </location>
</feature>
<keyword evidence="7" id="KW-1185">Reference proteome</keyword>
<comment type="similarity">
    <text evidence="2">Belongs to the ATP-dependent AMP-binding enzyme family.</text>
</comment>
<dbReference type="InterPro" id="IPR020845">
    <property type="entry name" value="AMP-binding_CS"/>
</dbReference>
<protein>
    <recommendedName>
        <fullName evidence="5">AMP-dependent synthetase/ligase domain-containing protein</fullName>
    </recommendedName>
</protein>
<evidence type="ECO:0000313" key="7">
    <source>
        <dbReference type="Proteomes" id="UP000801492"/>
    </source>
</evidence>
<dbReference type="PANTHER" id="PTHR24096">
    <property type="entry name" value="LONG-CHAIN-FATTY-ACID--COA LIGASE"/>
    <property type="match status" value="1"/>
</dbReference>
<evidence type="ECO:0000259" key="5">
    <source>
        <dbReference type="Pfam" id="PF00501"/>
    </source>
</evidence>
<dbReference type="PANTHER" id="PTHR24096:SF149">
    <property type="entry name" value="AMP-BINDING DOMAIN-CONTAINING PROTEIN-RELATED"/>
    <property type="match status" value="1"/>
</dbReference>
<organism evidence="6 7">
    <name type="scientific">Ignelater luminosus</name>
    <name type="common">Cucubano</name>
    <name type="synonym">Pyrophorus luminosus</name>
    <dbReference type="NCBI Taxonomy" id="2038154"/>
    <lineage>
        <taxon>Eukaryota</taxon>
        <taxon>Metazoa</taxon>
        <taxon>Ecdysozoa</taxon>
        <taxon>Arthropoda</taxon>
        <taxon>Hexapoda</taxon>
        <taxon>Insecta</taxon>
        <taxon>Pterygota</taxon>
        <taxon>Neoptera</taxon>
        <taxon>Endopterygota</taxon>
        <taxon>Coleoptera</taxon>
        <taxon>Polyphaga</taxon>
        <taxon>Elateriformia</taxon>
        <taxon>Elateroidea</taxon>
        <taxon>Elateridae</taxon>
        <taxon>Agrypninae</taxon>
        <taxon>Pyrophorini</taxon>
        <taxon>Ignelater</taxon>
    </lineage>
</organism>
<evidence type="ECO:0000256" key="1">
    <source>
        <dbReference type="ARBA" id="ARBA00004275"/>
    </source>
</evidence>
<dbReference type="AlphaFoldDB" id="A0A8K0CMI6"/>
<dbReference type="Proteomes" id="UP000801492">
    <property type="component" value="Unassembled WGS sequence"/>
</dbReference>
<comment type="subcellular location">
    <subcellularLocation>
        <location evidence="1">Peroxisome</location>
    </subcellularLocation>
</comment>
<dbReference type="OrthoDB" id="10253869at2759"/>
<evidence type="ECO:0000313" key="6">
    <source>
        <dbReference type="EMBL" id="KAF2890169.1"/>
    </source>
</evidence>